<dbReference type="AlphaFoldDB" id="A0A521EDQ3"/>
<dbReference type="Proteomes" id="UP000317593">
    <property type="component" value="Unassembled WGS sequence"/>
</dbReference>
<organism evidence="2 3">
    <name type="scientific">Fodinibius sediminis</name>
    <dbReference type="NCBI Taxonomy" id="1214077"/>
    <lineage>
        <taxon>Bacteria</taxon>
        <taxon>Pseudomonadati</taxon>
        <taxon>Balneolota</taxon>
        <taxon>Balneolia</taxon>
        <taxon>Balneolales</taxon>
        <taxon>Balneolaceae</taxon>
        <taxon>Fodinibius</taxon>
    </lineage>
</organism>
<dbReference type="Pfam" id="PF18962">
    <property type="entry name" value="Por_Secre_tail"/>
    <property type="match status" value="1"/>
</dbReference>
<dbReference type="NCBIfam" id="TIGR04183">
    <property type="entry name" value="Por_Secre_tail"/>
    <property type="match status" value="1"/>
</dbReference>
<keyword evidence="3" id="KW-1185">Reference proteome</keyword>
<dbReference type="NCBIfam" id="NF045524">
    <property type="entry name" value="MXAN_6640_HExxH"/>
    <property type="match status" value="1"/>
</dbReference>
<sequence length="595" mass="67219">MFAEPKIKANFGRNEPQYRFLMHFGLRKLFISLLLLLWLPGLLQAQHEEIKKDFKEGRLSIDEKILYQLYAGTKPQSLPRSYQRGDDRSIKCGTPALMDFHKHRSRLSAGTVARVEALTSTPIQHATQRYRSRSGRFEINYSTAGEHAVPTQDTNNNGTPDYIEWVAQAADSSYRHEVQNLGYTDPMPDPGQPYQIYFENMGFYGYTDIVSGSTYIVMHNNYQGFPDNDDPQGNQRGAIRATAAHELKHAIQYAATGWSGESDQWAEMDATLMEEIVYDPVNDYYNYLSDSESIFNNPETSFYPGSYYHVSWALFFEEKYGPQFWPSVWTIIKNDPTITMIEALSRQLGGADVFQHDYVESQLWHYAAGPNNTADGFGFEERRHYPKPNIRPGSDFYTGDLATPRAVPDYTLERLSATYYRVTPPREATGNMAVEVSVAEPNTGVGVLAYFADGTTDYRIMTSGDNQTAALSTPWAWKDITSAGIVLTNSGTDSAAEAAVVQVGNTDFSQLTLHQNYPNPFRNTTTIRFTLAEPSRVKLELYDMIGRHLRTLYDQKLEAGLHVKTIEAGSLASGVYVYQLVTDRQAVAKKMTRIK</sequence>
<evidence type="ECO:0000313" key="3">
    <source>
        <dbReference type="Proteomes" id="UP000317593"/>
    </source>
</evidence>
<dbReference type="EMBL" id="FXTH01000015">
    <property type="protein sequence ID" value="SMO82005.1"/>
    <property type="molecule type" value="Genomic_DNA"/>
</dbReference>
<protein>
    <submittedName>
        <fullName evidence="2">Por secretion system C-terminal sorting domain-containing protein</fullName>
    </submittedName>
</protein>
<evidence type="ECO:0000259" key="1">
    <source>
        <dbReference type="Pfam" id="PF18962"/>
    </source>
</evidence>
<name>A0A521EDQ3_9BACT</name>
<evidence type="ECO:0000313" key="2">
    <source>
        <dbReference type="EMBL" id="SMO82005.1"/>
    </source>
</evidence>
<accession>A0A521EDQ3</accession>
<reference evidence="2 3" key="1">
    <citation type="submission" date="2017-05" db="EMBL/GenBank/DDBJ databases">
        <authorList>
            <person name="Varghese N."/>
            <person name="Submissions S."/>
        </authorList>
    </citation>
    <scope>NUCLEOTIDE SEQUENCE [LARGE SCALE GENOMIC DNA]</scope>
    <source>
        <strain evidence="2 3">DSM 21194</strain>
    </source>
</reference>
<feature type="domain" description="Secretion system C-terminal sorting" evidence="1">
    <location>
        <begin position="517"/>
        <end position="591"/>
    </location>
</feature>
<proteinExistence type="predicted"/>
<gene>
    <name evidence="2" type="ORF">SAMN06265218_11563</name>
</gene>
<dbReference type="InterPro" id="IPR026444">
    <property type="entry name" value="Secre_tail"/>
</dbReference>
<dbReference type="OrthoDB" id="2079373at2"/>